<dbReference type="RefSeq" id="WP_124562885.1">
    <property type="nucleotide sequence ID" value="NZ_JARRRY010000027.1"/>
</dbReference>
<dbReference type="Gene3D" id="3.40.630.30">
    <property type="match status" value="1"/>
</dbReference>
<evidence type="ECO:0000313" key="3">
    <source>
        <dbReference type="Proteomes" id="UP001218246"/>
    </source>
</evidence>
<keyword evidence="3" id="KW-1185">Reference proteome</keyword>
<evidence type="ECO:0000259" key="1">
    <source>
        <dbReference type="PROSITE" id="PS51186"/>
    </source>
</evidence>
<sequence>MRTVAMTEEYAVQIANWDYEYPYEFYNMEGSEEAVQELLAGSYQAVVAGEDVIGYFCTGKAAQVPAGQLAGIYDEPGIDIGVGMRPDLTGQKRGRPFFSFVLDHIDQGGLDLRLTVAAFNRRAIHLYEVFDFRIVNSFLRGNTEFYVMKR</sequence>
<organism evidence="2 3">
    <name type="scientific">Ectobacillus antri</name>
    <dbReference type="NCBI Taxonomy" id="2486280"/>
    <lineage>
        <taxon>Bacteria</taxon>
        <taxon>Bacillati</taxon>
        <taxon>Bacillota</taxon>
        <taxon>Bacilli</taxon>
        <taxon>Bacillales</taxon>
        <taxon>Bacillaceae</taxon>
        <taxon>Ectobacillus</taxon>
    </lineage>
</organism>
<dbReference type="PROSITE" id="PS51186">
    <property type="entry name" value="GNAT"/>
    <property type="match status" value="1"/>
</dbReference>
<dbReference type="SUPFAM" id="SSF55729">
    <property type="entry name" value="Acyl-CoA N-acyltransferases (Nat)"/>
    <property type="match status" value="1"/>
</dbReference>
<feature type="domain" description="N-acetyltransferase" evidence="1">
    <location>
        <begin position="1"/>
        <end position="150"/>
    </location>
</feature>
<dbReference type="InterPro" id="IPR000182">
    <property type="entry name" value="GNAT_dom"/>
</dbReference>
<gene>
    <name evidence="2" type="ORF">P6P90_07030</name>
</gene>
<dbReference type="EMBL" id="JARULN010000004">
    <property type="protein sequence ID" value="MDG5753724.1"/>
    <property type="molecule type" value="Genomic_DNA"/>
</dbReference>
<dbReference type="InterPro" id="IPR016181">
    <property type="entry name" value="Acyl_CoA_acyltransferase"/>
</dbReference>
<comment type="caution">
    <text evidence="2">The sequence shown here is derived from an EMBL/GenBank/DDBJ whole genome shotgun (WGS) entry which is preliminary data.</text>
</comment>
<protein>
    <submittedName>
        <fullName evidence="2">GNAT family N-acetyltransferase</fullName>
    </submittedName>
</protein>
<proteinExistence type="predicted"/>
<name>A0ABT6H4S3_9BACI</name>
<dbReference type="Pfam" id="PF00583">
    <property type="entry name" value="Acetyltransf_1"/>
    <property type="match status" value="1"/>
</dbReference>
<reference evidence="2 3" key="1">
    <citation type="submission" date="2023-04" db="EMBL/GenBank/DDBJ databases">
        <title>Ectobacillus antri isolated from activated sludge.</title>
        <authorList>
            <person name="Yan P."/>
            <person name="Liu X."/>
        </authorList>
    </citation>
    <scope>NUCLEOTIDE SEQUENCE [LARGE SCALE GENOMIC DNA]</scope>
    <source>
        <strain evidence="2 3">C18H</strain>
    </source>
</reference>
<evidence type="ECO:0000313" key="2">
    <source>
        <dbReference type="EMBL" id="MDG5753724.1"/>
    </source>
</evidence>
<dbReference type="Proteomes" id="UP001218246">
    <property type="component" value="Unassembled WGS sequence"/>
</dbReference>
<accession>A0ABT6H4S3</accession>